<dbReference type="InterPro" id="IPR002401">
    <property type="entry name" value="Cyt_P450_E_grp-I"/>
</dbReference>
<evidence type="ECO:0000256" key="10">
    <source>
        <dbReference type="ARBA" id="ARBA00023136"/>
    </source>
</evidence>
<dbReference type="GO" id="GO:0005506">
    <property type="term" value="F:iron ion binding"/>
    <property type="evidence" value="ECO:0007669"/>
    <property type="project" value="InterPro"/>
</dbReference>
<evidence type="ECO:0000256" key="3">
    <source>
        <dbReference type="ARBA" id="ARBA00022617"/>
    </source>
</evidence>
<keyword evidence="9" id="KW-0503">Monooxygenase</keyword>
<keyword evidence="8" id="KW-0408">Iron</keyword>
<protein>
    <recommendedName>
        <fullName evidence="13">Cytochrome P450</fullName>
    </recommendedName>
</protein>
<sequence>MYFSLVTIVSLLLFLSFLVILFSKSKKQINLPPGPWTLPFIGSLHHLIGTGLLHRTLRNLAQRNGGVMYLQRGEISVVIISSPTIAKELLTTHDLAFSDRPPSMSTNIIFYNNKDIAFYPCVIITGNKCSFGAIRKDEISNPVSSIRYMRGSPINITEKIFWFTNSVTCSAALGKMFKDRDEFIKLLKDIFILVSGFNVADLFPFLEWYRIHKKVDEIMEDILKEHLENKGNGDQFGGEDLVDVLLRVMEENLQSQTTI</sequence>
<comment type="similarity">
    <text evidence="2">Belongs to the cytochrome P450 family.</text>
</comment>
<evidence type="ECO:0000313" key="12">
    <source>
        <dbReference type="Proteomes" id="UP000004994"/>
    </source>
</evidence>
<name>A0A3Q7GRM2_SOLLC</name>
<evidence type="ECO:0000256" key="7">
    <source>
        <dbReference type="ARBA" id="ARBA00023002"/>
    </source>
</evidence>
<dbReference type="GO" id="GO:0016020">
    <property type="term" value="C:membrane"/>
    <property type="evidence" value="ECO:0007669"/>
    <property type="project" value="UniProtKB-SubCell"/>
</dbReference>
<evidence type="ECO:0000256" key="4">
    <source>
        <dbReference type="ARBA" id="ARBA00022692"/>
    </source>
</evidence>
<dbReference type="Gramene" id="Solyc06g035943.1.1">
    <property type="protein sequence ID" value="Solyc06g035943.1.1"/>
    <property type="gene ID" value="Solyc06g035943.1"/>
</dbReference>
<dbReference type="Proteomes" id="UP000004994">
    <property type="component" value="Chromosome 6"/>
</dbReference>
<dbReference type="InterPro" id="IPR001128">
    <property type="entry name" value="Cyt_P450"/>
</dbReference>
<evidence type="ECO:0000256" key="5">
    <source>
        <dbReference type="ARBA" id="ARBA00022723"/>
    </source>
</evidence>
<dbReference type="Pfam" id="PF00067">
    <property type="entry name" value="p450"/>
    <property type="match status" value="1"/>
</dbReference>
<keyword evidence="5" id="KW-0479">Metal-binding</keyword>
<dbReference type="OMA" id="NEVYHYL"/>
<reference evidence="11" key="1">
    <citation type="journal article" date="2012" name="Nature">
        <title>The tomato genome sequence provides insights into fleshy fruit evolution.</title>
        <authorList>
            <consortium name="Tomato Genome Consortium"/>
        </authorList>
    </citation>
    <scope>NUCLEOTIDE SEQUENCE [LARGE SCALE GENOMIC DNA]</scope>
    <source>
        <strain evidence="11">cv. Heinz 1706</strain>
    </source>
</reference>
<dbReference type="SUPFAM" id="SSF48264">
    <property type="entry name" value="Cytochrome P450"/>
    <property type="match status" value="1"/>
</dbReference>
<evidence type="ECO:0008006" key="13">
    <source>
        <dbReference type="Google" id="ProtNLM"/>
    </source>
</evidence>
<keyword evidence="3" id="KW-0349">Heme</keyword>
<evidence type="ECO:0000256" key="8">
    <source>
        <dbReference type="ARBA" id="ARBA00023004"/>
    </source>
</evidence>
<reference evidence="11" key="2">
    <citation type="submission" date="2019-01" db="UniProtKB">
        <authorList>
            <consortium name="EnsemblPlants"/>
        </authorList>
    </citation>
    <scope>IDENTIFICATION</scope>
    <source>
        <strain evidence="11">cv. Heinz 1706</strain>
    </source>
</reference>
<dbReference type="EnsemblPlants" id="Solyc06g035943.1.1">
    <property type="protein sequence ID" value="Solyc06g035943.1.1"/>
    <property type="gene ID" value="Solyc06g035943.1"/>
</dbReference>
<dbReference type="InterPro" id="IPR036396">
    <property type="entry name" value="Cyt_P450_sf"/>
</dbReference>
<dbReference type="InParanoid" id="A0A3Q7GRM2"/>
<keyword evidence="6" id="KW-1133">Transmembrane helix</keyword>
<keyword evidence="10" id="KW-0472">Membrane</keyword>
<dbReference type="GO" id="GO:0016705">
    <property type="term" value="F:oxidoreductase activity, acting on paired donors, with incorporation or reduction of molecular oxygen"/>
    <property type="evidence" value="ECO:0007669"/>
    <property type="project" value="InterPro"/>
</dbReference>
<dbReference type="GO" id="GO:0004497">
    <property type="term" value="F:monooxygenase activity"/>
    <property type="evidence" value="ECO:0007669"/>
    <property type="project" value="UniProtKB-KW"/>
</dbReference>
<dbReference type="PANTHER" id="PTHR47955:SF9">
    <property type="entry name" value="PREMNASPIRODIENE OXYGENASE-LIKE"/>
    <property type="match status" value="1"/>
</dbReference>
<accession>A0A3Q7GRM2</accession>
<comment type="subcellular location">
    <subcellularLocation>
        <location evidence="1">Membrane</location>
    </subcellularLocation>
</comment>
<proteinExistence type="inferred from homology"/>
<organism evidence="11">
    <name type="scientific">Solanum lycopersicum</name>
    <name type="common">Tomato</name>
    <name type="synonym">Lycopersicon esculentum</name>
    <dbReference type="NCBI Taxonomy" id="4081"/>
    <lineage>
        <taxon>Eukaryota</taxon>
        <taxon>Viridiplantae</taxon>
        <taxon>Streptophyta</taxon>
        <taxon>Embryophyta</taxon>
        <taxon>Tracheophyta</taxon>
        <taxon>Spermatophyta</taxon>
        <taxon>Magnoliopsida</taxon>
        <taxon>eudicotyledons</taxon>
        <taxon>Gunneridae</taxon>
        <taxon>Pentapetalae</taxon>
        <taxon>asterids</taxon>
        <taxon>lamiids</taxon>
        <taxon>Solanales</taxon>
        <taxon>Solanaceae</taxon>
        <taxon>Solanoideae</taxon>
        <taxon>Solaneae</taxon>
        <taxon>Solanum</taxon>
        <taxon>Solanum subgen. Lycopersicon</taxon>
    </lineage>
</organism>
<evidence type="ECO:0000256" key="1">
    <source>
        <dbReference type="ARBA" id="ARBA00004370"/>
    </source>
</evidence>
<evidence type="ECO:0000256" key="2">
    <source>
        <dbReference type="ARBA" id="ARBA00010617"/>
    </source>
</evidence>
<evidence type="ECO:0000256" key="6">
    <source>
        <dbReference type="ARBA" id="ARBA00022989"/>
    </source>
</evidence>
<keyword evidence="7" id="KW-0560">Oxidoreductase</keyword>
<dbReference type="PANTHER" id="PTHR47955">
    <property type="entry name" value="CYTOCHROME P450 FAMILY 71 PROTEIN"/>
    <property type="match status" value="1"/>
</dbReference>
<evidence type="ECO:0000313" key="11">
    <source>
        <dbReference type="EnsemblPlants" id="Solyc06g035943.1.1"/>
    </source>
</evidence>
<dbReference type="Gene3D" id="1.10.630.10">
    <property type="entry name" value="Cytochrome P450"/>
    <property type="match status" value="1"/>
</dbReference>
<keyword evidence="4" id="KW-0812">Transmembrane</keyword>
<keyword evidence="12" id="KW-1185">Reference proteome</keyword>
<evidence type="ECO:0000256" key="9">
    <source>
        <dbReference type="ARBA" id="ARBA00023033"/>
    </source>
</evidence>
<dbReference type="PRINTS" id="PR00463">
    <property type="entry name" value="EP450I"/>
</dbReference>
<dbReference type="AlphaFoldDB" id="A0A3Q7GRM2"/>
<dbReference type="GO" id="GO:0020037">
    <property type="term" value="F:heme binding"/>
    <property type="evidence" value="ECO:0007669"/>
    <property type="project" value="InterPro"/>
</dbReference>